<dbReference type="Proteomes" id="UP000552954">
    <property type="component" value="Unassembled WGS sequence"/>
</dbReference>
<proteinExistence type="predicted"/>
<dbReference type="InterPro" id="IPR025847">
    <property type="entry name" value="MEDS_domain"/>
</dbReference>
<evidence type="ECO:0000313" key="2">
    <source>
        <dbReference type="EMBL" id="NNU42001.1"/>
    </source>
</evidence>
<dbReference type="Pfam" id="PF14417">
    <property type="entry name" value="MEDS"/>
    <property type="match status" value="1"/>
</dbReference>
<reference evidence="2 3" key="2">
    <citation type="submission" date="2020-06" db="EMBL/GenBank/DDBJ databases">
        <title>Ramlibacter rhizophilus sp. nov., isolated from rhizosphere soil of national flower Mugunghwa from South Korea.</title>
        <authorList>
            <person name="Zheng-Fei Y."/>
            <person name="Huan T."/>
        </authorList>
    </citation>
    <scope>NUCLEOTIDE SEQUENCE [LARGE SCALE GENOMIC DNA]</scope>
    <source>
        <strain evidence="2 3">B156</strain>
    </source>
</reference>
<evidence type="ECO:0000259" key="1">
    <source>
        <dbReference type="Pfam" id="PF14417"/>
    </source>
</evidence>
<evidence type="ECO:0000313" key="3">
    <source>
        <dbReference type="Proteomes" id="UP000552954"/>
    </source>
</evidence>
<gene>
    <name evidence="2" type="ORF">HK415_00735</name>
</gene>
<reference evidence="2 3" key="1">
    <citation type="submission" date="2020-05" db="EMBL/GenBank/DDBJ databases">
        <authorList>
            <person name="Khan S.A."/>
            <person name="Jeon C.O."/>
            <person name="Chun B.H."/>
        </authorList>
    </citation>
    <scope>NUCLEOTIDE SEQUENCE [LARGE SCALE GENOMIC DNA]</scope>
    <source>
        <strain evidence="2 3">B156</strain>
    </source>
</reference>
<comment type="caution">
    <text evidence="2">The sequence shown here is derived from an EMBL/GenBank/DDBJ whole genome shotgun (WGS) entry which is preliminary data.</text>
</comment>
<dbReference type="AlphaFoldDB" id="A0A849KB24"/>
<keyword evidence="3" id="KW-1185">Reference proteome</keyword>
<dbReference type="EMBL" id="JABFCS010000001">
    <property type="protein sequence ID" value="NNU42001.1"/>
    <property type="molecule type" value="Genomic_DNA"/>
</dbReference>
<sequence>MTPAAAPIPLAGSHLCHARHVCAFFHGADEQYEATLPYIRDGLAAGHKAVHIIDPALRDEHLRRMASFGIDAGSAGRDGQLAVHDWADTFFAQGDFDADRMLAQLEAVLAGGRAQGYPLTRFVAHAEWALDPRANVGQLLAFEAKVNTMWPEDADAVICCYDLNRFSGDVVIEALRTHPMVIIGGILQENPFFVQPERFLQELHAH</sequence>
<organism evidence="2 3">
    <name type="scientific">Ramlibacter montanisoli</name>
    <dbReference type="NCBI Taxonomy" id="2732512"/>
    <lineage>
        <taxon>Bacteria</taxon>
        <taxon>Pseudomonadati</taxon>
        <taxon>Pseudomonadota</taxon>
        <taxon>Betaproteobacteria</taxon>
        <taxon>Burkholderiales</taxon>
        <taxon>Comamonadaceae</taxon>
        <taxon>Ramlibacter</taxon>
    </lineage>
</organism>
<name>A0A849KB24_9BURK</name>
<protein>
    <recommendedName>
        <fullName evidence="1">MEDS domain-containing protein</fullName>
    </recommendedName>
</protein>
<feature type="domain" description="MEDS" evidence="1">
    <location>
        <begin position="19"/>
        <end position="179"/>
    </location>
</feature>
<accession>A0A849KB24</accession>
<dbReference type="RefSeq" id="WP_171556410.1">
    <property type="nucleotide sequence ID" value="NZ_JABFCS010000001.1"/>
</dbReference>